<evidence type="ECO:0000256" key="1">
    <source>
        <dbReference type="SAM" id="MobiDB-lite"/>
    </source>
</evidence>
<evidence type="ECO:0008006" key="4">
    <source>
        <dbReference type="Google" id="ProtNLM"/>
    </source>
</evidence>
<sequence>MGSAETIQGCSSCRGSGRHSSQKRSIGCMSGILHLLTHHNRRSRKRLSPAPKKDIPLNTTSKAPILQATEPTKIVDPFPRRSSCEVPRSPTIPLELRRFSAGLPESPRRPSVAVARLMGLDMDAPQMPPPESATEKRRRLLGALEKCDEDLKALGRIIEAVRLAEVRIKASETVGSIGSKGMEGAELRKEVEVEHQSPNSVLDAIYSPRFRSKRSEINENQSCNVAAGLKIVKPSRMGVIFGEHPKKAKDNTEQEGFHHHRPLANEGFTWKEITNSTTMRDWRVRDIKSHTTAFSIEEIWEAAALEERRELERIEVMVEWGIFGDLVEEVIMELYFCFNKLSVSVSLRRTCRKRLYF</sequence>
<comment type="caution">
    <text evidence="2">The sequence shown here is derived from an EMBL/GenBank/DDBJ whole genome shotgun (WGS) entry which is preliminary data.</text>
</comment>
<dbReference type="Proteomes" id="UP000623129">
    <property type="component" value="Unassembled WGS sequence"/>
</dbReference>
<evidence type="ECO:0000313" key="2">
    <source>
        <dbReference type="EMBL" id="KAF3322632.1"/>
    </source>
</evidence>
<dbReference type="AlphaFoldDB" id="A0A833V3R8"/>
<dbReference type="EMBL" id="SWLB01000024">
    <property type="protein sequence ID" value="KAF3322632.1"/>
    <property type="molecule type" value="Genomic_DNA"/>
</dbReference>
<feature type="region of interest" description="Disordered" evidence="1">
    <location>
        <begin position="1"/>
        <end position="24"/>
    </location>
</feature>
<feature type="region of interest" description="Disordered" evidence="1">
    <location>
        <begin position="39"/>
        <end position="58"/>
    </location>
</feature>
<keyword evidence="3" id="KW-1185">Reference proteome</keyword>
<gene>
    <name evidence="2" type="ORF">FCM35_KLT12621</name>
</gene>
<evidence type="ECO:0000313" key="3">
    <source>
        <dbReference type="Proteomes" id="UP000623129"/>
    </source>
</evidence>
<dbReference type="OrthoDB" id="780613at2759"/>
<accession>A0A833V3R8</accession>
<reference evidence="2" key="1">
    <citation type="submission" date="2020-01" db="EMBL/GenBank/DDBJ databases">
        <title>Genome sequence of Kobresia littledalei, the first chromosome-level genome in the family Cyperaceae.</title>
        <authorList>
            <person name="Qu G."/>
        </authorList>
    </citation>
    <scope>NUCLEOTIDE SEQUENCE</scope>
    <source>
        <strain evidence="2">C.B.Clarke</strain>
        <tissue evidence="2">Leaf</tissue>
    </source>
</reference>
<protein>
    <recommendedName>
        <fullName evidence="4">DUF3741 domain-containing protein</fullName>
    </recommendedName>
</protein>
<dbReference type="PANTHER" id="PTHR37234:SF1">
    <property type="entry name" value="OS03G0319200 PROTEIN"/>
    <property type="match status" value="1"/>
</dbReference>
<name>A0A833V3R8_9POAL</name>
<dbReference type="PANTHER" id="PTHR37234">
    <property type="entry name" value="OS03G0319200 PROTEIN"/>
    <property type="match status" value="1"/>
</dbReference>
<organism evidence="2 3">
    <name type="scientific">Carex littledalei</name>
    <dbReference type="NCBI Taxonomy" id="544730"/>
    <lineage>
        <taxon>Eukaryota</taxon>
        <taxon>Viridiplantae</taxon>
        <taxon>Streptophyta</taxon>
        <taxon>Embryophyta</taxon>
        <taxon>Tracheophyta</taxon>
        <taxon>Spermatophyta</taxon>
        <taxon>Magnoliopsida</taxon>
        <taxon>Liliopsida</taxon>
        <taxon>Poales</taxon>
        <taxon>Cyperaceae</taxon>
        <taxon>Cyperoideae</taxon>
        <taxon>Cariceae</taxon>
        <taxon>Carex</taxon>
        <taxon>Carex subgen. Euthyceras</taxon>
    </lineage>
</organism>
<proteinExistence type="predicted"/>